<dbReference type="InterPro" id="IPR017972">
    <property type="entry name" value="Cyt_P450_CS"/>
</dbReference>
<dbReference type="PROSITE" id="PS00086">
    <property type="entry name" value="CYTOCHROME_P450"/>
    <property type="match status" value="1"/>
</dbReference>
<evidence type="ECO:0000256" key="4">
    <source>
        <dbReference type="ARBA" id="ARBA00023002"/>
    </source>
</evidence>
<keyword evidence="8" id="KW-1185">Reference proteome</keyword>
<dbReference type="PRINTS" id="PR00463">
    <property type="entry name" value="EP450I"/>
</dbReference>
<dbReference type="PANTHER" id="PTHR24289">
    <property type="entry name" value="STEROID 17-ALPHA-HYDROXYLASE/17,20 LYASE"/>
    <property type="match status" value="1"/>
</dbReference>
<dbReference type="Gene3D" id="1.10.630.10">
    <property type="entry name" value="Cytochrome P450"/>
    <property type="match status" value="1"/>
</dbReference>
<keyword evidence="2 7" id="KW-0349">Heme</keyword>
<dbReference type="PANTHER" id="PTHR24289:SF1">
    <property type="entry name" value="STEROID 17-ALPHA-HYDROXYLASE_17,20 LYASE"/>
    <property type="match status" value="1"/>
</dbReference>
<protein>
    <submittedName>
        <fullName evidence="9">LOW QUALITY PROTEIN: steroid 17-alpha-hydroxylase/17,20 lyase-like isoform X2</fullName>
    </submittedName>
</protein>
<keyword evidence="5 7" id="KW-0408">Iron</keyword>
<evidence type="ECO:0000256" key="3">
    <source>
        <dbReference type="ARBA" id="ARBA00022723"/>
    </source>
</evidence>
<dbReference type="InterPro" id="IPR001128">
    <property type="entry name" value="Cyt_P450"/>
</dbReference>
<evidence type="ECO:0000256" key="5">
    <source>
        <dbReference type="ARBA" id="ARBA00023004"/>
    </source>
</evidence>
<organism evidence="8 9">
    <name type="scientific">Hydra vulgaris</name>
    <name type="common">Hydra</name>
    <name type="synonym">Hydra attenuata</name>
    <dbReference type="NCBI Taxonomy" id="6087"/>
    <lineage>
        <taxon>Eukaryota</taxon>
        <taxon>Metazoa</taxon>
        <taxon>Cnidaria</taxon>
        <taxon>Hydrozoa</taxon>
        <taxon>Hydroidolina</taxon>
        <taxon>Anthoathecata</taxon>
        <taxon>Aplanulata</taxon>
        <taxon>Hydridae</taxon>
        <taxon>Hydra</taxon>
    </lineage>
</organism>
<dbReference type="GeneID" id="105849664"/>
<evidence type="ECO:0000313" key="8">
    <source>
        <dbReference type="Proteomes" id="UP001652625"/>
    </source>
</evidence>
<dbReference type="InterPro" id="IPR002401">
    <property type="entry name" value="Cyt_P450_E_grp-I"/>
</dbReference>
<evidence type="ECO:0000313" key="9">
    <source>
        <dbReference type="RefSeq" id="XP_065675790.1"/>
    </source>
</evidence>
<comment type="similarity">
    <text evidence="1 7">Belongs to the cytochrome P450 family.</text>
</comment>
<reference evidence="9" key="1">
    <citation type="submission" date="2025-08" db="UniProtKB">
        <authorList>
            <consortium name="RefSeq"/>
        </authorList>
    </citation>
    <scope>IDENTIFICATION</scope>
</reference>
<dbReference type="SUPFAM" id="SSF48264">
    <property type="entry name" value="Cytochrome P450"/>
    <property type="match status" value="1"/>
</dbReference>
<accession>A0ABM4DMM7</accession>
<evidence type="ECO:0000256" key="6">
    <source>
        <dbReference type="ARBA" id="ARBA00023033"/>
    </source>
</evidence>
<evidence type="ECO:0000256" key="7">
    <source>
        <dbReference type="RuleBase" id="RU000461"/>
    </source>
</evidence>
<dbReference type="InterPro" id="IPR036396">
    <property type="entry name" value="Cyt_P450_sf"/>
</dbReference>
<keyword evidence="6 7" id="KW-0503">Monooxygenase</keyword>
<keyword evidence="4 7" id="KW-0560">Oxidoreductase</keyword>
<name>A0ABM4DMM7_HYDVU</name>
<keyword evidence="3 7" id="KW-0479">Metal-binding</keyword>
<evidence type="ECO:0000256" key="1">
    <source>
        <dbReference type="ARBA" id="ARBA00010617"/>
    </source>
</evidence>
<gene>
    <name evidence="9" type="primary">LOC105849664</name>
</gene>
<dbReference type="Proteomes" id="UP001652625">
    <property type="component" value="Chromosome 15"/>
</dbReference>
<evidence type="ECO:0000256" key="2">
    <source>
        <dbReference type="ARBA" id="ARBA00022617"/>
    </source>
</evidence>
<sequence length="358" mass="41667">MNPQEWKFFQDYQAAENFVKQLEVTNDCVERGIKLIEQCTLNIICTILFNHRYEEDNQEFQDIIKYSHLATKTHNETSFISSIPWLRYFSGYISKYIFEIIRLRDPILKRKLQEHKRTYDESNLRDVTDALIKISLEPVTETDSHEKITDDNIEFLLNDFMIAGSETSSNTILWFIVYILHWPEYQDKLYDEIVNVTSGNGYPSLNDGPRLHLIQAIIHEILRLSSVVPLGLCHKAMENSSICGKFVPKGALILTNLWSIHHDERYWTNAMNFIPERWLDDSGNFDYNLGYAYLPFSGGPRSCLGEILAKTELLVFISRLVKDYRFEKPNGKELPSLDGRSGVTCPPYEFEVVMIPRS</sequence>
<dbReference type="RefSeq" id="XP_065675790.1">
    <property type="nucleotide sequence ID" value="XM_065819718.1"/>
</dbReference>
<dbReference type="Pfam" id="PF00067">
    <property type="entry name" value="p450"/>
    <property type="match status" value="1"/>
</dbReference>
<dbReference type="PRINTS" id="PR00385">
    <property type="entry name" value="P450"/>
</dbReference>
<proteinExistence type="inferred from homology"/>